<comment type="caution">
    <text evidence="2">The sequence shown here is derived from an EMBL/GenBank/DDBJ whole genome shotgun (WGS) entry which is preliminary data.</text>
</comment>
<feature type="compositionally biased region" description="Polar residues" evidence="1">
    <location>
        <begin position="425"/>
        <end position="439"/>
    </location>
</feature>
<dbReference type="AlphaFoldDB" id="A0A8T4C7B7"/>
<evidence type="ECO:0000313" key="3">
    <source>
        <dbReference type="Proteomes" id="UP000774699"/>
    </source>
</evidence>
<feature type="compositionally biased region" description="Basic and acidic residues" evidence="1">
    <location>
        <begin position="630"/>
        <end position="643"/>
    </location>
</feature>
<feature type="compositionally biased region" description="Low complexity" evidence="1">
    <location>
        <begin position="500"/>
        <end position="513"/>
    </location>
</feature>
<gene>
    <name evidence="2" type="ORF">FJY86_00675</name>
</gene>
<sequence length="659" mass="70970">MPVPEEVDEINEFLQKRREKQRLGELPRDDNTPAIAKKISLAIFGKPREKEKPLLKSIQPTYASTEAQAAMRQQLDEIMDTHVKNTIRPAYAPTPPKNTTASSPPVTAPAKTSLSTNSPPMPRVPHYYADMPYPPYIQRGLANYAKFQKKSNNAAPPTATLPLPTSASAPAPAPAPRWPATAKSAAPINQMSPVKPATVPISTSAPARPPAPPFAPASSPTRNVSPTPPISTAPAYSPQKSLPASPIPAAQRSTPTKTPASASSPKPIPFWKKLLGEKTTNPKPAARSSATVPITPAVKLTNAPSAYAPIPPTSSVKKNPATEAIPPVTKTTSSTPFVKPTASNELRTASQPSAPAPRDTNPLLPVSTPNQTVSLVSPTKTMEFSRVEKKSAEEEQRAKRAELLQSLAPKAVAPASNPAPRPVTRSEQPTIPTSASESTKYVPPWVSRNTATIVPTKNSGATTMTPTSVREINSLTPLPSSSTANTSTNTLPWKQPFGTSDAASGEKAGKSSAMPADLLRDAEKLSREKKAASGEIIFDELEKENTRAAPFAAEKVPAQTDHVMEQEISEEEALEKLPFEEVEGLSDSDLDYLSRKEKEHRAIQEKEEGDVGDPRALKDTLQRQTSELEGALKKDTKPTNDEKQEILKRLKQMMEEEHH</sequence>
<feature type="region of interest" description="Disordered" evidence="1">
    <location>
        <begin position="148"/>
        <end position="559"/>
    </location>
</feature>
<evidence type="ECO:0000313" key="2">
    <source>
        <dbReference type="EMBL" id="MBM3281840.1"/>
    </source>
</evidence>
<dbReference type="Proteomes" id="UP000774699">
    <property type="component" value="Unassembled WGS sequence"/>
</dbReference>
<protein>
    <submittedName>
        <fullName evidence="2">Uncharacterized protein</fullName>
    </submittedName>
</protein>
<feature type="compositionally biased region" description="Basic and acidic residues" evidence="1">
    <location>
        <begin position="518"/>
        <end position="532"/>
    </location>
</feature>
<dbReference type="EMBL" id="VGJJ01000002">
    <property type="protein sequence ID" value="MBM3281840.1"/>
    <property type="molecule type" value="Genomic_DNA"/>
</dbReference>
<name>A0A8T4C7B7_9ARCH</name>
<reference evidence="2" key="1">
    <citation type="submission" date="2019-03" db="EMBL/GenBank/DDBJ databases">
        <title>Lake Tanganyika Metagenome-Assembled Genomes (MAGs).</title>
        <authorList>
            <person name="Tran P."/>
        </authorList>
    </citation>
    <scope>NUCLEOTIDE SEQUENCE</scope>
    <source>
        <strain evidence="2">M_DeepCast_50m_m2_156</strain>
    </source>
</reference>
<accession>A0A8T4C7B7</accession>
<feature type="compositionally biased region" description="Basic and acidic residues" evidence="1">
    <location>
        <begin position="612"/>
        <end position="621"/>
    </location>
</feature>
<feature type="compositionally biased region" description="Polar residues" evidence="1">
    <location>
        <begin position="278"/>
        <end position="292"/>
    </location>
</feature>
<feature type="compositionally biased region" description="Basic and acidic residues" evidence="1">
    <location>
        <begin position="596"/>
        <end position="606"/>
    </location>
</feature>
<feature type="compositionally biased region" description="Low complexity" evidence="1">
    <location>
        <begin position="253"/>
        <end position="265"/>
    </location>
</feature>
<feature type="region of interest" description="Disordered" evidence="1">
    <location>
        <begin position="596"/>
        <end position="643"/>
    </location>
</feature>
<feature type="compositionally biased region" description="Polar residues" evidence="1">
    <location>
        <begin position="329"/>
        <end position="353"/>
    </location>
</feature>
<evidence type="ECO:0000256" key="1">
    <source>
        <dbReference type="SAM" id="MobiDB-lite"/>
    </source>
</evidence>
<feature type="compositionally biased region" description="Low complexity" evidence="1">
    <location>
        <begin position="473"/>
        <end position="492"/>
    </location>
</feature>
<feature type="compositionally biased region" description="Polar residues" evidence="1">
    <location>
        <begin position="367"/>
        <end position="382"/>
    </location>
</feature>
<proteinExistence type="predicted"/>
<feature type="compositionally biased region" description="Polar residues" evidence="1">
    <location>
        <begin position="447"/>
        <end position="471"/>
    </location>
</feature>
<feature type="compositionally biased region" description="Basic and acidic residues" evidence="1">
    <location>
        <begin position="383"/>
        <end position="402"/>
    </location>
</feature>
<organism evidence="2 3">
    <name type="scientific">Candidatus Iainarchaeum sp</name>
    <dbReference type="NCBI Taxonomy" id="3101447"/>
    <lineage>
        <taxon>Archaea</taxon>
        <taxon>Candidatus Iainarchaeota</taxon>
        <taxon>Candidatus Iainarchaeia</taxon>
        <taxon>Candidatus Iainarchaeales</taxon>
        <taxon>Candidatus Iainarchaeaceae</taxon>
        <taxon>Candidatus Iainarchaeum</taxon>
    </lineage>
</organism>
<feature type="compositionally biased region" description="Low complexity" evidence="1">
    <location>
        <begin position="154"/>
        <end position="170"/>
    </location>
</feature>
<feature type="region of interest" description="Disordered" evidence="1">
    <location>
        <begin position="88"/>
        <end position="121"/>
    </location>
</feature>
<feature type="compositionally biased region" description="Polar residues" evidence="1">
    <location>
        <begin position="97"/>
        <end position="118"/>
    </location>
</feature>